<dbReference type="Proteomes" id="UP001062846">
    <property type="component" value="Chromosome 5"/>
</dbReference>
<accession>A0ACC0NPY8</accession>
<proteinExistence type="predicted"/>
<dbReference type="EMBL" id="CM046392">
    <property type="protein sequence ID" value="KAI8554558.1"/>
    <property type="molecule type" value="Genomic_DNA"/>
</dbReference>
<gene>
    <name evidence="1" type="ORF">RHMOL_Rhmol05G0107900</name>
</gene>
<sequence length="445" mass="51234">MKDHFDENTEQGSLSTVKCTKRPTSYAWDKFDTLPNSDEGEKRAKCKKCGQKYIVGGTGTSNLLRRLIICPNKELQDFLPFMEIDQEMYHEKMAVTMIKHNYPFMFVEHEGARDLHSFLNLSVKLVSIMKKNYVLKWCIRIESHCSSGTKSNCWSCVIVFGKALSTLEVMKEGNQILYVASCRVEWQKKIPWGKMLKNEVSPHISKTTRLPRKRFYRARAHSNPLSDSHFPVPVSPCHVDYCLHYPQHFPSSDQTFNSKIQFADIGCGFGGLLISLSTLFPKTLMIGMELRDKVTEYVKERILALRVENPGQYQNVSVVRTNSMKYIPNYFEKGQLSKMFFLFPDPHFKEKNHRRRVISPHLLDEYAYTLCIGGIIYTITDVEELGEWMKDCLEGHPMFEAVRDEELEADPVVKLLSSATEEGQKVARNGGHTFQAVYKRVVPSL</sequence>
<organism evidence="1 2">
    <name type="scientific">Rhododendron molle</name>
    <name type="common">Chinese azalea</name>
    <name type="synonym">Azalea mollis</name>
    <dbReference type="NCBI Taxonomy" id="49168"/>
    <lineage>
        <taxon>Eukaryota</taxon>
        <taxon>Viridiplantae</taxon>
        <taxon>Streptophyta</taxon>
        <taxon>Embryophyta</taxon>
        <taxon>Tracheophyta</taxon>
        <taxon>Spermatophyta</taxon>
        <taxon>Magnoliopsida</taxon>
        <taxon>eudicotyledons</taxon>
        <taxon>Gunneridae</taxon>
        <taxon>Pentapetalae</taxon>
        <taxon>asterids</taxon>
        <taxon>Ericales</taxon>
        <taxon>Ericaceae</taxon>
        <taxon>Ericoideae</taxon>
        <taxon>Rhodoreae</taxon>
        <taxon>Rhododendron</taxon>
    </lineage>
</organism>
<keyword evidence="2" id="KW-1185">Reference proteome</keyword>
<name>A0ACC0NPY8_RHOML</name>
<comment type="caution">
    <text evidence="1">The sequence shown here is derived from an EMBL/GenBank/DDBJ whole genome shotgun (WGS) entry which is preliminary data.</text>
</comment>
<evidence type="ECO:0000313" key="1">
    <source>
        <dbReference type="EMBL" id="KAI8554558.1"/>
    </source>
</evidence>
<reference evidence="1" key="1">
    <citation type="submission" date="2022-02" db="EMBL/GenBank/DDBJ databases">
        <title>Plant Genome Project.</title>
        <authorList>
            <person name="Zhang R.-G."/>
        </authorList>
    </citation>
    <scope>NUCLEOTIDE SEQUENCE</scope>
    <source>
        <strain evidence="1">AT1</strain>
    </source>
</reference>
<protein>
    <submittedName>
        <fullName evidence="1">Uncharacterized protein</fullName>
    </submittedName>
</protein>
<evidence type="ECO:0000313" key="2">
    <source>
        <dbReference type="Proteomes" id="UP001062846"/>
    </source>
</evidence>